<dbReference type="KEGG" id="cpoy:GP475_00940"/>
<dbReference type="InterPro" id="IPR013149">
    <property type="entry name" value="ADH-like_C"/>
</dbReference>
<evidence type="ECO:0000313" key="5">
    <source>
        <dbReference type="Proteomes" id="UP000516320"/>
    </source>
</evidence>
<keyword evidence="1" id="KW-0521">NADP</keyword>
<dbReference type="AlphaFoldDB" id="A0A7H0SS22"/>
<dbReference type="InterPro" id="IPR036291">
    <property type="entry name" value="NAD(P)-bd_dom_sf"/>
</dbReference>
<evidence type="ECO:0000256" key="2">
    <source>
        <dbReference type="ARBA" id="ARBA00023002"/>
    </source>
</evidence>
<dbReference type="Proteomes" id="UP000516320">
    <property type="component" value="Chromosome"/>
</dbReference>
<accession>A0A7H0SS22</accession>
<dbReference type="Gene3D" id="3.90.180.10">
    <property type="entry name" value="Medium-chain alcohol dehydrogenases, catalytic domain"/>
    <property type="match status" value="1"/>
</dbReference>
<dbReference type="InterPro" id="IPR020843">
    <property type="entry name" value="ER"/>
</dbReference>
<dbReference type="EMBL" id="CP046884">
    <property type="protein sequence ID" value="QNQ91347.1"/>
    <property type="molecule type" value="Genomic_DNA"/>
</dbReference>
<sequence>MHAIVQTDPHNNRALELQKVDVPQLKPGEVLVKIHAAGVNRADLNQAAGNYPPPPGESDIIGLECAGVIADPGDTQRTTGEEVCCLLAGGAYAEYAAVPEGQLLPIPDGYSLTEAAAVVEVACTVWNNLGQIAKISAGQRVLIHGGAGGIGSFAIQLAKAQGCEVAVTAGSAEKLEYCRKLGADMLFNYRQDDWSKELKNSVDTILDVVGGPYLEGNIRALAPEGNLITIAVQGGRKAEVNLGLLMMKRLTIRGTTLRSRPRKDKAAIVASTLEHVWPLLANGSIKNHIHATLPLAEAARAHELLDSGEVSGKLVLEV</sequence>
<dbReference type="Pfam" id="PF00107">
    <property type="entry name" value="ADH_zinc_N"/>
    <property type="match status" value="1"/>
</dbReference>
<dbReference type="InterPro" id="IPR002364">
    <property type="entry name" value="Quin_OxRdtase/zeta-crystal_CS"/>
</dbReference>
<evidence type="ECO:0000313" key="4">
    <source>
        <dbReference type="EMBL" id="QNQ91347.1"/>
    </source>
</evidence>
<dbReference type="GO" id="GO:0016651">
    <property type="term" value="F:oxidoreductase activity, acting on NAD(P)H"/>
    <property type="evidence" value="ECO:0007669"/>
    <property type="project" value="TreeGrafter"/>
</dbReference>
<dbReference type="RefSeq" id="WP_187975732.1">
    <property type="nucleotide sequence ID" value="NZ_CP046884.1"/>
</dbReference>
<evidence type="ECO:0000259" key="3">
    <source>
        <dbReference type="SMART" id="SM00829"/>
    </source>
</evidence>
<dbReference type="CDD" id="cd05276">
    <property type="entry name" value="p53_inducible_oxidoreductase"/>
    <property type="match status" value="1"/>
</dbReference>
<name>A0A7H0SS22_9CORY</name>
<dbReference type="Pfam" id="PF08240">
    <property type="entry name" value="ADH_N"/>
    <property type="match status" value="1"/>
</dbReference>
<dbReference type="InterPro" id="IPR011032">
    <property type="entry name" value="GroES-like_sf"/>
</dbReference>
<proteinExistence type="predicted"/>
<dbReference type="GO" id="GO:0070402">
    <property type="term" value="F:NADPH binding"/>
    <property type="evidence" value="ECO:0007669"/>
    <property type="project" value="TreeGrafter"/>
</dbReference>
<dbReference type="SMART" id="SM00829">
    <property type="entry name" value="PKS_ER"/>
    <property type="match status" value="1"/>
</dbReference>
<keyword evidence="2" id="KW-0560">Oxidoreductase</keyword>
<evidence type="ECO:0000256" key="1">
    <source>
        <dbReference type="ARBA" id="ARBA00022857"/>
    </source>
</evidence>
<dbReference type="InterPro" id="IPR013154">
    <property type="entry name" value="ADH-like_N"/>
</dbReference>
<dbReference type="SUPFAM" id="SSF51735">
    <property type="entry name" value="NAD(P)-binding Rossmann-fold domains"/>
    <property type="match status" value="1"/>
</dbReference>
<organism evidence="4 5">
    <name type="scientific">Corynebacterium poyangense</name>
    <dbReference type="NCBI Taxonomy" id="2684405"/>
    <lineage>
        <taxon>Bacteria</taxon>
        <taxon>Bacillati</taxon>
        <taxon>Actinomycetota</taxon>
        <taxon>Actinomycetes</taxon>
        <taxon>Mycobacteriales</taxon>
        <taxon>Corynebacteriaceae</taxon>
        <taxon>Corynebacterium</taxon>
    </lineage>
</organism>
<protein>
    <submittedName>
        <fullName evidence="4">Zinc-binding dehydrogenase</fullName>
    </submittedName>
</protein>
<dbReference type="PROSITE" id="PS01162">
    <property type="entry name" value="QOR_ZETA_CRYSTAL"/>
    <property type="match status" value="1"/>
</dbReference>
<dbReference type="PANTHER" id="PTHR48106:SF8">
    <property type="entry name" value="OS02G0805600 PROTEIN"/>
    <property type="match status" value="1"/>
</dbReference>
<reference evidence="4 5" key="1">
    <citation type="submission" date="2019-12" db="EMBL/GenBank/DDBJ databases">
        <title>Corynebacterium sp. nov., isolated from feces of the Anser Albifrons in China.</title>
        <authorList>
            <person name="Liu Q."/>
        </authorList>
    </citation>
    <scope>NUCLEOTIDE SEQUENCE [LARGE SCALE GENOMIC DNA]</scope>
    <source>
        <strain evidence="4 5">4H37-19</strain>
    </source>
</reference>
<feature type="domain" description="Enoyl reductase (ER)" evidence="3">
    <location>
        <begin position="10"/>
        <end position="316"/>
    </location>
</feature>
<dbReference type="Gene3D" id="3.40.50.720">
    <property type="entry name" value="NAD(P)-binding Rossmann-like Domain"/>
    <property type="match status" value="1"/>
</dbReference>
<keyword evidence="5" id="KW-1185">Reference proteome</keyword>
<gene>
    <name evidence="4" type="ORF">GP475_00940</name>
</gene>
<dbReference type="InterPro" id="IPR014189">
    <property type="entry name" value="Quinone_OxRdtase_PIG3"/>
</dbReference>
<dbReference type="NCBIfam" id="TIGR02824">
    <property type="entry name" value="quinone_pig3"/>
    <property type="match status" value="1"/>
</dbReference>
<dbReference type="SUPFAM" id="SSF50129">
    <property type="entry name" value="GroES-like"/>
    <property type="match status" value="1"/>
</dbReference>
<dbReference type="PANTHER" id="PTHR48106">
    <property type="entry name" value="QUINONE OXIDOREDUCTASE PIG3-RELATED"/>
    <property type="match status" value="1"/>
</dbReference>
<dbReference type="GO" id="GO:0008270">
    <property type="term" value="F:zinc ion binding"/>
    <property type="evidence" value="ECO:0007669"/>
    <property type="project" value="InterPro"/>
</dbReference>